<dbReference type="InterPro" id="IPR041602">
    <property type="entry name" value="Quercetinase_C"/>
</dbReference>
<dbReference type="InterPro" id="IPR011051">
    <property type="entry name" value="RmlC_Cupin_sf"/>
</dbReference>
<dbReference type="EC" id="1.13.11.24" evidence="2"/>
<dbReference type="OrthoDB" id="9780903at2"/>
<dbReference type="AlphaFoldDB" id="A0A347WF78"/>
<dbReference type="EMBL" id="CP023036">
    <property type="protein sequence ID" value="AXY23521.1"/>
    <property type="molecule type" value="Genomic_DNA"/>
</dbReference>
<dbReference type="Gene3D" id="2.60.120.10">
    <property type="entry name" value="Jelly Rolls"/>
    <property type="match status" value="2"/>
</dbReference>
<dbReference type="InterPro" id="IPR014710">
    <property type="entry name" value="RmlC-like_jellyroll"/>
</dbReference>
<dbReference type="SUPFAM" id="SSF51182">
    <property type="entry name" value="RmlC-like cupins"/>
    <property type="match status" value="1"/>
</dbReference>
<feature type="domain" description="Quercetin 2,3-dioxygenase C-terminal cupin" evidence="1">
    <location>
        <begin position="165"/>
        <end position="241"/>
    </location>
</feature>
<dbReference type="GO" id="GO:0008127">
    <property type="term" value="F:quercetin 2,3-dioxygenase activity"/>
    <property type="evidence" value="ECO:0007669"/>
    <property type="project" value="UniProtKB-EC"/>
</dbReference>
<accession>A0A347WF78</accession>
<sequence>MITIRRADTLGSARSDGLTLRCHFAFADYRDPACMHEGRLRAINTGTLPPGGSYHLGPEASVDILTWLGSGRVTAHADDFAPEDVRAGGLHLASTGRGCRTLEWKAGADGASFTQFWLMADTEGTIPAQETRAALAQFEDGGFTILASGFPEDDPEESESVSDGAPVTLSARARLLHAAIAAGEGAAYQTSAGRDLYLVVVSGTVSIDASILHAGDGAAVTDATDLTVIAHEAAVVLLTDVAA</sequence>
<name>A0A347WF78_9PROT</name>
<keyword evidence="3" id="KW-1185">Reference proteome</keyword>
<evidence type="ECO:0000313" key="2">
    <source>
        <dbReference type="EMBL" id="AXY23521.1"/>
    </source>
</evidence>
<dbReference type="Proteomes" id="UP000264120">
    <property type="component" value="Chromosome"/>
</dbReference>
<proteinExistence type="predicted"/>
<gene>
    <name evidence="2" type="primary">yhhW_2</name>
    <name evidence="2" type="ORF">CD178_02775</name>
</gene>
<reference evidence="2 3" key="1">
    <citation type="submission" date="2017-08" db="EMBL/GenBank/DDBJ databases">
        <title>Complete genome sequence of Gluconacetobacter saccharivorans CV1 isolated from Fermented Vinegar.</title>
        <authorList>
            <person name="Kim S.-Y."/>
        </authorList>
    </citation>
    <scope>NUCLEOTIDE SEQUENCE [LARGE SCALE GENOMIC DNA]</scope>
    <source>
        <strain evidence="2 3">CV1</strain>
    </source>
</reference>
<dbReference type="PANTHER" id="PTHR43212">
    <property type="entry name" value="QUERCETIN 2,3-DIOXYGENASE"/>
    <property type="match status" value="1"/>
</dbReference>
<dbReference type="InterPro" id="IPR012093">
    <property type="entry name" value="Pirin"/>
</dbReference>
<dbReference type="KEGG" id="ksc:CD178_02775"/>
<dbReference type="Pfam" id="PF17954">
    <property type="entry name" value="Pirin_C_2"/>
    <property type="match status" value="1"/>
</dbReference>
<evidence type="ECO:0000259" key="1">
    <source>
        <dbReference type="Pfam" id="PF17954"/>
    </source>
</evidence>
<organism evidence="2 3">
    <name type="scientific">Komagataeibacter saccharivorans</name>
    <dbReference type="NCBI Taxonomy" id="265959"/>
    <lineage>
        <taxon>Bacteria</taxon>
        <taxon>Pseudomonadati</taxon>
        <taxon>Pseudomonadota</taxon>
        <taxon>Alphaproteobacteria</taxon>
        <taxon>Acetobacterales</taxon>
        <taxon>Acetobacteraceae</taxon>
        <taxon>Komagataeibacter</taxon>
    </lineage>
</organism>
<dbReference type="PANTHER" id="PTHR43212:SF3">
    <property type="entry name" value="QUERCETIN 2,3-DIOXYGENASE"/>
    <property type="match status" value="1"/>
</dbReference>
<dbReference type="RefSeq" id="WP_118963382.1">
    <property type="nucleotide sequence ID" value="NZ_CP023036.1"/>
</dbReference>
<protein>
    <submittedName>
        <fullName evidence="2">Quercetin 2,3-dioxygenase</fullName>
        <ecNumber evidence="2">1.13.11.24</ecNumber>
    </submittedName>
</protein>
<evidence type="ECO:0000313" key="3">
    <source>
        <dbReference type="Proteomes" id="UP000264120"/>
    </source>
</evidence>
<keyword evidence="2" id="KW-0223">Dioxygenase</keyword>
<keyword evidence="2" id="KW-0560">Oxidoreductase</keyword>